<dbReference type="AlphaFoldDB" id="A0A1R2BEL2"/>
<comment type="caution">
    <text evidence="1">The sequence shown here is derived from an EMBL/GenBank/DDBJ whole genome shotgun (WGS) entry which is preliminary data.</text>
</comment>
<dbReference type="EMBL" id="MPUH01000705">
    <property type="protein sequence ID" value="OMJ75183.1"/>
    <property type="molecule type" value="Genomic_DNA"/>
</dbReference>
<gene>
    <name evidence="1" type="ORF">SteCoe_25730</name>
</gene>
<sequence length="243" mass="27783">MGCAQTITKPTEEEAIVQAEQVLNMHTQNCSQLDITFRKFSLNGKLNALQFTRAANSLGVVTKNIGNFTRVTTTYNRLKDYDGNFLLINLIVIGILLGKESKETKAQILYQCMDNELLGYLYYHQVKNLIDLLAKHSVDTLGGLVCDGQNPYSSELRNTKYLFDLNSVRKDVVEKISDFIMIGLEKVKEADFIERLVFYCEGRILRSTGFREILYCEYIASIPKKQYINSSDVRRAFRKTVSE</sequence>
<organism evidence="1 2">
    <name type="scientific">Stentor coeruleus</name>
    <dbReference type="NCBI Taxonomy" id="5963"/>
    <lineage>
        <taxon>Eukaryota</taxon>
        <taxon>Sar</taxon>
        <taxon>Alveolata</taxon>
        <taxon>Ciliophora</taxon>
        <taxon>Postciliodesmatophora</taxon>
        <taxon>Heterotrichea</taxon>
        <taxon>Heterotrichida</taxon>
        <taxon>Stentoridae</taxon>
        <taxon>Stentor</taxon>
    </lineage>
</organism>
<evidence type="ECO:0000313" key="1">
    <source>
        <dbReference type="EMBL" id="OMJ75183.1"/>
    </source>
</evidence>
<reference evidence="1 2" key="1">
    <citation type="submission" date="2016-11" db="EMBL/GenBank/DDBJ databases">
        <title>The macronuclear genome of Stentor coeruleus: a giant cell with tiny introns.</title>
        <authorList>
            <person name="Slabodnick M."/>
            <person name="Ruby J.G."/>
            <person name="Reiff S.B."/>
            <person name="Swart E.C."/>
            <person name="Gosai S."/>
            <person name="Prabakaran S."/>
            <person name="Witkowska E."/>
            <person name="Larue G.E."/>
            <person name="Fisher S."/>
            <person name="Freeman R.M."/>
            <person name="Gunawardena J."/>
            <person name="Chu W."/>
            <person name="Stover N.A."/>
            <person name="Gregory B.D."/>
            <person name="Nowacki M."/>
            <person name="Derisi J."/>
            <person name="Roy S.W."/>
            <person name="Marshall W.F."/>
            <person name="Sood P."/>
        </authorList>
    </citation>
    <scope>NUCLEOTIDE SEQUENCE [LARGE SCALE GENOMIC DNA]</scope>
    <source>
        <strain evidence="1">WM001</strain>
    </source>
</reference>
<protein>
    <submittedName>
        <fullName evidence="1">Uncharacterized protein</fullName>
    </submittedName>
</protein>
<dbReference type="Proteomes" id="UP000187209">
    <property type="component" value="Unassembled WGS sequence"/>
</dbReference>
<name>A0A1R2BEL2_9CILI</name>
<keyword evidence="2" id="KW-1185">Reference proteome</keyword>
<proteinExistence type="predicted"/>
<evidence type="ECO:0000313" key="2">
    <source>
        <dbReference type="Proteomes" id="UP000187209"/>
    </source>
</evidence>
<accession>A0A1R2BEL2</accession>